<dbReference type="AlphaFoldDB" id="A0A098BVN8"/>
<dbReference type="EMBL" id="CCSD01000109">
    <property type="protein sequence ID" value="CDZ92257.1"/>
    <property type="molecule type" value="Genomic_DNA"/>
</dbReference>
<reference evidence="2 3" key="1">
    <citation type="journal article" date="2014" name="Genome Announc.">
        <title>Draft Genome Sequence of Propane- and Butane-Oxidizing Actinobacterium Rhodococcus ruber IEGM 231.</title>
        <authorList>
            <person name="Ivshina I.B."/>
            <person name="Kuyukina M.S."/>
            <person name="Krivoruchko A.V."/>
            <person name="Barbe V."/>
            <person name="Fischer C."/>
        </authorList>
    </citation>
    <scope>NUCLEOTIDE SEQUENCE [LARGE SCALE GENOMIC DNA]</scope>
</reference>
<proteinExistence type="predicted"/>
<accession>A0A098BVN8</accession>
<dbReference type="Proteomes" id="UP000042997">
    <property type="component" value="Unassembled WGS sequence"/>
</dbReference>
<keyword evidence="1" id="KW-0812">Transmembrane</keyword>
<evidence type="ECO:0000313" key="2">
    <source>
        <dbReference type="EMBL" id="CDZ92257.1"/>
    </source>
</evidence>
<keyword evidence="1" id="KW-0472">Membrane</keyword>
<organism evidence="2 3">
    <name type="scientific">Rhodococcus ruber</name>
    <dbReference type="NCBI Taxonomy" id="1830"/>
    <lineage>
        <taxon>Bacteria</taxon>
        <taxon>Bacillati</taxon>
        <taxon>Actinomycetota</taxon>
        <taxon>Actinomycetes</taxon>
        <taxon>Mycobacteriales</taxon>
        <taxon>Nocardiaceae</taxon>
        <taxon>Rhodococcus</taxon>
    </lineage>
</organism>
<sequence>MMSPRIDSDPGWQRYLAAAAELDTPSRRENVIGIGIVTGGVAALLIALRAVGFLQTGVW</sequence>
<protein>
    <submittedName>
        <fullName evidence="2">Uncharacterized protein</fullName>
    </submittedName>
</protein>
<name>A0A098BVN8_9NOCA</name>
<gene>
    <name evidence="2" type="ORF">RHRU231_930136</name>
</gene>
<evidence type="ECO:0000313" key="3">
    <source>
        <dbReference type="Proteomes" id="UP000042997"/>
    </source>
</evidence>
<evidence type="ECO:0000256" key="1">
    <source>
        <dbReference type="SAM" id="Phobius"/>
    </source>
</evidence>
<keyword evidence="1" id="KW-1133">Transmembrane helix</keyword>
<feature type="transmembrane region" description="Helical" evidence="1">
    <location>
        <begin position="31"/>
        <end position="54"/>
    </location>
</feature>